<name>A0A1S2M322_9BACI</name>
<feature type="transmembrane region" description="Helical" evidence="1">
    <location>
        <begin position="12"/>
        <end position="35"/>
    </location>
</feature>
<evidence type="ECO:0000256" key="1">
    <source>
        <dbReference type="SAM" id="Phobius"/>
    </source>
</evidence>
<feature type="transmembrane region" description="Helical" evidence="1">
    <location>
        <begin position="106"/>
        <end position="127"/>
    </location>
</feature>
<dbReference type="RefSeq" id="WP_071317038.1">
    <property type="nucleotide sequence ID" value="NZ_CP063356.2"/>
</dbReference>
<keyword evidence="1" id="KW-0472">Membrane</keyword>
<sequence>MKKLVLKINGSIWLKPAIYCLISLLIAILVVYIDMNLEDFIDKHIPTYFVTSVDLAQIILGTISAAIVTMTTITFSTIMVVLTTYTSQFSPRILKGFVTKSSTMRVLGVFLGGFIYSILSLLFMRKAEIDNDVIAATVGVFVAFVCLAFFAYFIQNVATSIQVSNLIKELTIDALKSIEREKDALTKFRNKTVEEELSPPQGYSKVKEITGNSYGYVQLIDYPSLFSYAKEKNFVIEVNQYIGHYVTNKSKLLTIYYNDLDQDLDLKVSDYVTIGDERTSIQDIEFCMIKMVEIALRAISPGINDPNTAIDCIRFLRTPLLEALRNGGRYLVFYDEEDKRRLVKKKESTEQLLYTTFYQISHYGRQDISILLALLDTLIEVAENSSHKIKIEVKTFADYVIKKFDQEVLEELDRKKLTSKLEDLEMILGN</sequence>
<keyword evidence="1" id="KW-1133">Transmembrane helix</keyword>
<dbReference type="Pfam" id="PF10011">
    <property type="entry name" value="DUF2254"/>
    <property type="match status" value="1"/>
</dbReference>
<evidence type="ECO:0000313" key="2">
    <source>
        <dbReference type="EMBL" id="OIJ19034.1"/>
    </source>
</evidence>
<dbReference type="EMBL" id="LQXD01000084">
    <property type="protein sequence ID" value="OIJ19034.1"/>
    <property type="molecule type" value="Genomic_DNA"/>
</dbReference>
<protein>
    <recommendedName>
        <fullName evidence="3">DUF2254 domain-containing protein</fullName>
    </recommendedName>
</protein>
<organism evidence="2">
    <name type="scientific">Anaerobacillus isosaccharinicus</name>
    <dbReference type="NCBI Taxonomy" id="1532552"/>
    <lineage>
        <taxon>Bacteria</taxon>
        <taxon>Bacillati</taxon>
        <taxon>Bacillota</taxon>
        <taxon>Bacilli</taxon>
        <taxon>Bacillales</taxon>
        <taxon>Bacillaceae</taxon>
        <taxon>Anaerobacillus</taxon>
    </lineage>
</organism>
<keyword evidence="1" id="KW-0812">Transmembrane</keyword>
<reference evidence="2" key="1">
    <citation type="submission" date="2016-10" db="EMBL/GenBank/DDBJ databases">
        <title>Draft genome sequences of four alkaliphilic bacteria belonging to the Anaerobacillus genus.</title>
        <authorList>
            <person name="Bassil N.M."/>
            <person name="Lloyd J.R."/>
        </authorList>
    </citation>
    <scope>NUCLEOTIDE SEQUENCE [LARGE SCALE GENOMIC DNA]</scope>
    <source>
        <strain evidence="2">NB2006</strain>
    </source>
</reference>
<feature type="transmembrane region" description="Helical" evidence="1">
    <location>
        <begin position="55"/>
        <end position="85"/>
    </location>
</feature>
<proteinExistence type="predicted"/>
<dbReference type="AlphaFoldDB" id="A0A1S2M322"/>
<dbReference type="InterPro" id="IPR018723">
    <property type="entry name" value="DUF2254_membrane"/>
</dbReference>
<accession>A0A1S2M322</accession>
<gene>
    <name evidence="2" type="ORF">AWH56_10100</name>
</gene>
<feature type="transmembrane region" description="Helical" evidence="1">
    <location>
        <begin position="133"/>
        <end position="154"/>
    </location>
</feature>
<evidence type="ECO:0008006" key="3">
    <source>
        <dbReference type="Google" id="ProtNLM"/>
    </source>
</evidence>
<comment type="caution">
    <text evidence="2">The sequence shown here is derived from an EMBL/GenBank/DDBJ whole genome shotgun (WGS) entry which is preliminary data.</text>
</comment>